<feature type="transmembrane region" description="Helical" evidence="5">
    <location>
        <begin position="344"/>
        <end position="371"/>
    </location>
</feature>
<dbReference type="Gene3D" id="3.30.70.270">
    <property type="match status" value="1"/>
</dbReference>
<comment type="cofactor">
    <cofactor evidence="1">
        <name>Mg(2+)</name>
        <dbReference type="ChEBI" id="CHEBI:18420"/>
    </cofactor>
</comment>
<feature type="domain" description="GGDEF" evidence="7">
    <location>
        <begin position="496"/>
        <end position="627"/>
    </location>
</feature>
<comment type="catalytic activity">
    <reaction evidence="3">
        <text>2 GTP = 3',3'-c-di-GMP + 2 diphosphate</text>
        <dbReference type="Rhea" id="RHEA:24898"/>
        <dbReference type="ChEBI" id="CHEBI:33019"/>
        <dbReference type="ChEBI" id="CHEBI:37565"/>
        <dbReference type="ChEBI" id="CHEBI:58805"/>
        <dbReference type="EC" id="2.7.7.65"/>
    </reaction>
</comment>
<name>A0A9X3IRX5_9GAMM</name>
<dbReference type="EMBL" id="JAPNOA010000018">
    <property type="protein sequence ID" value="MCY0964685.1"/>
    <property type="molecule type" value="Genomic_DNA"/>
</dbReference>
<dbReference type="Pfam" id="PF07695">
    <property type="entry name" value="7TMR-DISM_7TM"/>
    <property type="match status" value="1"/>
</dbReference>
<evidence type="ECO:0000256" key="2">
    <source>
        <dbReference type="ARBA" id="ARBA00012528"/>
    </source>
</evidence>
<evidence type="ECO:0000256" key="6">
    <source>
        <dbReference type="SAM" id="SignalP"/>
    </source>
</evidence>
<dbReference type="InterPro" id="IPR011622">
    <property type="entry name" value="7TMR_DISM_rcpt_extracell_dom2"/>
</dbReference>
<sequence length="627" mass="70410">MRWLTSIGFVLAIFLTLGTTPASADLPAVFATRPYALQSTTHNDQISIQQVLTVNAAELDISQVRHQHLESTPDASGWLPITQAAAIQNEYGKPLWFYLAIDWDSVLTEPRWLAFNWPFYTRMELYRCQGNQCEPLPVISTDVTGPTLSSVFELARPGDQQLELYMRLTTEGKVAIPMSVRTPADYMNHNSYQLALTGAYIGILVVMMLYNIVLGTLLRDGVYFWYSAYVASTIGYAMTINGVGRALLWGEAIWAKGHLIGFVACFSLALTVQFFRQILQVGSWHNKWSEITRMLVWCFLILAILQLGPHPEVSIRGWDILALFTIPLLVTLGIAAWRRGNPSGLFLAAGWMLFNISSMVAILGLIGVYQIQTWHFALQNVGIALETVLFSFAQAERINRERSQKEQAQNLAVQYLQEAAEARELAFKVEREAKNHLEDQVERRTRELRLALAQLETLNIALDTRSKVDSLTGLANRRHLDETLSLALNAARQNGWPLTVFMGDIDHFKLLNDEHGHSAGDACLMMVAAEWQETLRNHAQIIARYGGEEFVALIPGIANADAHELAETLRQNIEKRGCRYEDKILHVTQSIGVFTCRPDSGADELLKSVDKALYDAKHNGRNRVCYG</sequence>
<dbReference type="InterPro" id="IPR043128">
    <property type="entry name" value="Rev_trsase/Diguanyl_cyclase"/>
</dbReference>
<feature type="transmembrane region" description="Helical" evidence="5">
    <location>
        <begin position="320"/>
        <end position="337"/>
    </location>
</feature>
<keyword evidence="5" id="KW-1133">Transmembrane helix</keyword>
<organism evidence="8 9">
    <name type="scientific">Parathalassolituus penaei</name>
    <dbReference type="NCBI Taxonomy" id="2997323"/>
    <lineage>
        <taxon>Bacteria</taxon>
        <taxon>Pseudomonadati</taxon>
        <taxon>Pseudomonadota</taxon>
        <taxon>Gammaproteobacteria</taxon>
        <taxon>Oceanospirillales</taxon>
        <taxon>Oceanospirillaceae</taxon>
        <taxon>Parathalassolituus</taxon>
    </lineage>
</organism>
<feature type="coiled-coil region" evidence="4">
    <location>
        <begin position="398"/>
        <end position="458"/>
    </location>
</feature>
<dbReference type="PANTHER" id="PTHR45138:SF9">
    <property type="entry name" value="DIGUANYLATE CYCLASE DGCM-RELATED"/>
    <property type="match status" value="1"/>
</dbReference>
<evidence type="ECO:0000256" key="1">
    <source>
        <dbReference type="ARBA" id="ARBA00001946"/>
    </source>
</evidence>
<dbReference type="InterPro" id="IPR011623">
    <property type="entry name" value="7TMR_DISM_rcpt_extracell_dom1"/>
</dbReference>
<dbReference type="Gene3D" id="2.60.40.2380">
    <property type="match status" value="1"/>
</dbReference>
<dbReference type="InterPro" id="IPR050469">
    <property type="entry name" value="Diguanylate_Cyclase"/>
</dbReference>
<dbReference type="GO" id="GO:0005886">
    <property type="term" value="C:plasma membrane"/>
    <property type="evidence" value="ECO:0007669"/>
    <property type="project" value="TreeGrafter"/>
</dbReference>
<dbReference type="EC" id="2.7.7.65" evidence="2"/>
<gene>
    <name evidence="8" type="ORF">OUO13_05770</name>
</gene>
<evidence type="ECO:0000256" key="4">
    <source>
        <dbReference type="SAM" id="Coils"/>
    </source>
</evidence>
<dbReference type="GO" id="GO:0052621">
    <property type="term" value="F:diguanylate cyclase activity"/>
    <property type="evidence" value="ECO:0007669"/>
    <property type="project" value="UniProtKB-EC"/>
</dbReference>
<feature type="chain" id="PRO_5040961549" description="diguanylate cyclase" evidence="6">
    <location>
        <begin position="25"/>
        <end position="627"/>
    </location>
</feature>
<dbReference type="Pfam" id="PF00990">
    <property type="entry name" value="GGDEF"/>
    <property type="match status" value="1"/>
</dbReference>
<evidence type="ECO:0000313" key="9">
    <source>
        <dbReference type="Proteomes" id="UP001150830"/>
    </source>
</evidence>
<dbReference type="AlphaFoldDB" id="A0A9X3IRX5"/>
<feature type="transmembrane region" description="Helical" evidence="5">
    <location>
        <begin position="222"/>
        <end position="239"/>
    </location>
</feature>
<dbReference type="GO" id="GO:0043709">
    <property type="term" value="P:cell adhesion involved in single-species biofilm formation"/>
    <property type="evidence" value="ECO:0007669"/>
    <property type="project" value="TreeGrafter"/>
</dbReference>
<evidence type="ECO:0000259" key="7">
    <source>
        <dbReference type="PROSITE" id="PS50887"/>
    </source>
</evidence>
<evidence type="ECO:0000256" key="5">
    <source>
        <dbReference type="SAM" id="Phobius"/>
    </source>
</evidence>
<evidence type="ECO:0000313" key="8">
    <source>
        <dbReference type="EMBL" id="MCY0964685.1"/>
    </source>
</evidence>
<dbReference type="Pfam" id="PF07696">
    <property type="entry name" value="7TMR-DISMED2"/>
    <property type="match status" value="1"/>
</dbReference>
<protein>
    <recommendedName>
        <fullName evidence="2">diguanylate cyclase</fullName>
        <ecNumber evidence="2">2.7.7.65</ecNumber>
    </recommendedName>
</protein>
<comment type="caution">
    <text evidence="8">The sequence shown here is derived from an EMBL/GenBank/DDBJ whole genome shotgun (WGS) entry which is preliminary data.</text>
</comment>
<dbReference type="PANTHER" id="PTHR45138">
    <property type="entry name" value="REGULATORY COMPONENTS OF SENSORY TRANSDUCTION SYSTEM"/>
    <property type="match status" value="1"/>
</dbReference>
<dbReference type="PROSITE" id="PS50887">
    <property type="entry name" value="GGDEF"/>
    <property type="match status" value="1"/>
</dbReference>
<feature type="transmembrane region" description="Helical" evidence="5">
    <location>
        <begin position="191"/>
        <end position="210"/>
    </location>
</feature>
<keyword evidence="8" id="KW-0548">Nucleotidyltransferase</keyword>
<keyword evidence="5" id="KW-0472">Membrane</keyword>
<feature type="transmembrane region" description="Helical" evidence="5">
    <location>
        <begin position="259"/>
        <end position="279"/>
    </location>
</feature>
<feature type="transmembrane region" description="Helical" evidence="5">
    <location>
        <begin position="291"/>
        <end position="308"/>
    </location>
</feature>
<dbReference type="FunFam" id="3.30.70.270:FF:000001">
    <property type="entry name" value="Diguanylate cyclase domain protein"/>
    <property type="match status" value="1"/>
</dbReference>
<accession>A0A9X3IRX5</accession>
<dbReference type="NCBIfam" id="TIGR00254">
    <property type="entry name" value="GGDEF"/>
    <property type="match status" value="1"/>
</dbReference>
<feature type="transmembrane region" description="Helical" evidence="5">
    <location>
        <begin position="377"/>
        <end position="395"/>
    </location>
</feature>
<keyword evidence="8" id="KW-0808">Transferase</keyword>
<dbReference type="InterPro" id="IPR000160">
    <property type="entry name" value="GGDEF_dom"/>
</dbReference>
<evidence type="ECO:0000256" key="3">
    <source>
        <dbReference type="ARBA" id="ARBA00034247"/>
    </source>
</evidence>
<keyword evidence="6" id="KW-0732">Signal</keyword>
<keyword evidence="4" id="KW-0175">Coiled coil</keyword>
<dbReference type="Proteomes" id="UP001150830">
    <property type="component" value="Unassembled WGS sequence"/>
</dbReference>
<dbReference type="GO" id="GO:1902201">
    <property type="term" value="P:negative regulation of bacterial-type flagellum-dependent cell motility"/>
    <property type="evidence" value="ECO:0007669"/>
    <property type="project" value="TreeGrafter"/>
</dbReference>
<feature type="signal peptide" evidence="6">
    <location>
        <begin position="1"/>
        <end position="24"/>
    </location>
</feature>
<reference evidence="8" key="1">
    <citation type="submission" date="2022-11" db="EMBL/GenBank/DDBJ databases">
        <title>Parathalassolutuus dongxingensis gen. nov., sp. nov., a novel member of family Oceanospirillaceae isolated from a coastal shrimp pond in Guangxi, China.</title>
        <authorList>
            <person name="Chen H."/>
        </authorList>
    </citation>
    <scope>NUCLEOTIDE SEQUENCE</scope>
    <source>
        <strain evidence="8">G-43</strain>
    </source>
</reference>
<dbReference type="InterPro" id="IPR029787">
    <property type="entry name" value="Nucleotide_cyclase"/>
</dbReference>
<dbReference type="SUPFAM" id="SSF55073">
    <property type="entry name" value="Nucleotide cyclase"/>
    <property type="match status" value="1"/>
</dbReference>
<proteinExistence type="predicted"/>
<keyword evidence="5" id="KW-0812">Transmembrane</keyword>
<dbReference type="CDD" id="cd01949">
    <property type="entry name" value="GGDEF"/>
    <property type="match status" value="1"/>
</dbReference>
<dbReference type="RefSeq" id="WP_283172896.1">
    <property type="nucleotide sequence ID" value="NZ_JAPNOA010000018.1"/>
</dbReference>
<dbReference type="SMART" id="SM00267">
    <property type="entry name" value="GGDEF"/>
    <property type="match status" value="1"/>
</dbReference>
<keyword evidence="9" id="KW-1185">Reference proteome</keyword>